<dbReference type="SMART" id="SM00418">
    <property type="entry name" value="HTH_ARSR"/>
    <property type="match status" value="1"/>
</dbReference>
<evidence type="ECO:0000256" key="2">
    <source>
        <dbReference type="ARBA" id="ARBA00023125"/>
    </source>
</evidence>
<dbReference type="CDD" id="cd00090">
    <property type="entry name" value="HTH_ARSR"/>
    <property type="match status" value="1"/>
</dbReference>
<evidence type="ECO:0000256" key="4">
    <source>
        <dbReference type="SAM" id="MobiDB-lite"/>
    </source>
</evidence>
<dbReference type="AlphaFoldDB" id="A0A3M9M8U2"/>
<reference evidence="6 7" key="1">
    <citation type="submission" date="2018-11" db="EMBL/GenBank/DDBJ databases">
        <title>Draft genome of Simplicispira Flexivirga sp. BO-16.</title>
        <authorList>
            <person name="Im W.T."/>
        </authorList>
    </citation>
    <scope>NUCLEOTIDE SEQUENCE [LARGE SCALE GENOMIC DNA]</scope>
    <source>
        <strain evidence="6 7">BO-16</strain>
    </source>
</reference>
<dbReference type="InterPro" id="IPR036388">
    <property type="entry name" value="WH-like_DNA-bd_sf"/>
</dbReference>
<evidence type="ECO:0000256" key="1">
    <source>
        <dbReference type="ARBA" id="ARBA00023015"/>
    </source>
</evidence>
<gene>
    <name evidence="6" type="ORF">EFY87_10560</name>
</gene>
<name>A0A3M9M8U2_9MICO</name>
<dbReference type="EMBL" id="RJJQ01000010">
    <property type="protein sequence ID" value="RNI21597.1"/>
    <property type="molecule type" value="Genomic_DNA"/>
</dbReference>
<sequence length="224" mass="25297">MTRAARTIYRMTRKTAAERHTDSAPADDVTGQPAGAALVDALLALHHPVRRRIYEVLTNEGPATVGQLAGRLELAVGSVSHHLKPLHKNGFIEPAPELARDTRESWWRGINRRLSWSGDDYPDGSFARQVTDAAERANLEYLNAVTVQWLRTRDQLPEVWRESLATDTFVPATVQQLKDFVRRIDAVQQEWYREVRADADRNPSAERRPVRFIARVFPGDPGAV</sequence>
<dbReference type="GO" id="GO:0003700">
    <property type="term" value="F:DNA-binding transcription factor activity"/>
    <property type="evidence" value="ECO:0007669"/>
    <property type="project" value="InterPro"/>
</dbReference>
<feature type="region of interest" description="Disordered" evidence="4">
    <location>
        <begin position="12"/>
        <end position="31"/>
    </location>
</feature>
<evidence type="ECO:0000259" key="5">
    <source>
        <dbReference type="SMART" id="SM00418"/>
    </source>
</evidence>
<evidence type="ECO:0000313" key="6">
    <source>
        <dbReference type="EMBL" id="RNI21597.1"/>
    </source>
</evidence>
<dbReference type="Proteomes" id="UP000271678">
    <property type="component" value="Unassembled WGS sequence"/>
</dbReference>
<accession>A0A3M9M8U2</accession>
<dbReference type="InterPro" id="IPR011991">
    <property type="entry name" value="ArsR-like_HTH"/>
</dbReference>
<dbReference type="InterPro" id="IPR001845">
    <property type="entry name" value="HTH_ArsR_DNA-bd_dom"/>
</dbReference>
<keyword evidence="1" id="KW-0805">Transcription regulation</keyword>
<protein>
    <submittedName>
        <fullName evidence="6">ArsR family transcriptional regulator</fullName>
    </submittedName>
</protein>
<dbReference type="Pfam" id="PF12840">
    <property type="entry name" value="HTH_20"/>
    <property type="match status" value="1"/>
</dbReference>
<dbReference type="SUPFAM" id="SSF46785">
    <property type="entry name" value="Winged helix' DNA-binding domain"/>
    <property type="match status" value="1"/>
</dbReference>
<dbReference type="PANTHER" id="PTHR33154">
    <property type="entry name" value="TRANSCRIPTIONAL REGULATOR, ARSR FAMILY"/>
    <property type="match status" value="1"/>
</dbReference>
<evidence type="ECO:0000313" key="7">
    <source>
        <dbReference type="Proteomes" id="UP000271678"/>
    </source>
</evidence>
<comment type="caution">
    <text evidence="6">The sequence shown here is derived from an EMBL/GenBank/DDBJ whole genome shotgun (WGS) entry which is preliminary data.</text>
</comment>
<dbReference type="Gene3D" id="1.10.10.10">
    <property type="entry name" value="Winged helix-like DNA-binding domain superfamily/Winged helix DNA-binding domain"/>
    <property type="match status" value="1"/>
</dbReference>
<keyword evidence="7" id="KW-1185">Reference proteome</keyword>
<dbReference type="PANTHER" id="PTHR33154:SF15">
    <property type="entry name" value="REGULATORY PROTEIN ARSR"/>
    <property type="match status" value="1"/>
</dbReference>
<dbReference type="GO" id="GO:0003677">
    <property type="term" value="F:DNA binding"/>
    <property type="evidence" value="ECO:0007669"/>
    <property type="project" value="UniProtKB-KW"/>
</dbReference>
<proteinExistence type="predicted"/>
<dbReference type="InterPro" id="IPR051081">
    <property type="entry name" value="HTH_MetalResp_TranReg"/>
</dbReference>
<dbReference type="InterPro" id="IPR036390">
    <property type="entry name" value="WH_DNA-bd_sf"/>
</dbReference>
<keyword evidence="2" id="KW-0238">DNA-binding</keyword>
<feature type="domain" description="HTH arsR-type" evidence="5">
    <location>
        <begin position="41"/>
        <end position="143"/>
    </location>
</feature>
<evidence type="ECO:0000256" key="3">
    <source>
        <dbReference type="ARBA" id="ARBA00023163"/>
    </source>
</evidence>
<keyword evidence="3" id="KW-0804">Transcription</keyword>
<organism evidence="6 7">
    <name type="scientific">Flexivirga caeni</name>
    <dbReference type="NCBI Taxonomy" id="2294115"/>
    <lineage>
        <taxon>Bacteria</taxon>
        <taxon>Bacillati</taxon>
        <taxon>Actinomycetota</taxon>
        <taxon>Actinomycetes</taxon>
        <taxon>Micrococcales</taxon>
        <taxon>Dermacoccaceae</taxon>
        <taxon>Flexivirga</taxon>
    </lineage>
</organism>